<feature type="domain" description="ABC transporter" evidence="5">
    <location>
        <begin position="278"/>
        <end position="519"/>
    </location>
</feature>
<dbReference type="GO" id="GO:0005524">
    <property type="term" value="F:ATP binding"/>
    <property type="evidence" value="ECO:0007669"/>
    <property type="project" value="UniProtKB-KW"/>
</dbReference>
<name>A0ABM6Z1Z7_9ACTO</name>
<evidence type="ECO:0000256" key="1">
    <source>
        <dbReference type="ARBA" id="ARBA00022448"/>
    </source>
</evidence>
<dbReference type="PANTHER" id="PTHR43790:SF9">
    <property type="entry name" value="GALACTOFURANOSE TRANSPORTER ATP-BINDING PROTEIN YTFR"/>
    <property type="match status" value="1"/>
</dbReference>
<dbReference type="Pfam" id="PF00005">
    <property type="entry name" value="ABC_tran"/>
    <property type="match status" value="2"/>
</dbReference>
<dbReference type="InterPro" id="IPR003439">
    <property type="entry name" value="ABC_transporter-like_ATP-bd"/>
</dbReference>
<dbReference type="CDD" id="cd03215">
    <property type="entry name" value="ABC_Carb_Monos_II"/>
    <property type="match status" value="1"/>
</dbReference>
<organism evidence="6 7">
    <name type="scientific">Actinomyces lilanjuaniae</name>
    <dbReference type="NCBI Taxonomy" id="2321394"/>
    <lineage>
        <taxon>Bacteria</taxon>
        <taxon>Bacillati</taxon>
        <taxon>Actinomycetota</taxon>
        <taxon>Actinomycetes</taxon>
        <taxon>Actinomycetales</taxon>
        <taxon>Actinomycetaceae</taxon>
        <taxon>Actinomyces</taxon>
    </lineage>
</organism>
<keyword evidence="1" id="KW-0813">Transport</keyword>
<keyword evidence="2" id="KW-0677">Repeat</keyword>
<evidence type="ECO:0000313" key="7">
    <source>
        <dbReference type="Proteomes" id="UP000273001"/>
    </source>
</evidence>
<accession>A0ABM6Z1Z7</accession>
<dbReference type="Gene3D" id="3.40.50.300">
    <property type="entry name" value="P-loop containing nucleotide triphosphate hydrolases"/>
    <property type="match status" value="2"/>
</dbReference>
<dbReference type="Proteomes" id="UP000273001">
    <property type="component" value="Chromosome"/>
</dbReference>
<sequence length="521" mass="55481">MRGTATGVAHESLTGVVDRDADSGAAGSVPLLSVRQVGKRYPGTVALTGIDLDVRAGEVVALLGENGAGKSTLARIIAGVEAPTSGTMEWQGRAYAPTSPLDAIRAGVGMIHQEMRLLPDLTVAENVFVGRWPRLARGSVDQRAMREEARRHLERLGFSRPMSTLVRDLSVAGQQQVEIAKALSQRSRLIILDEPTAALGGEETQALFTCVRDLQADGVAFVYVSHRLAEIAQIATRVVVLRDGAQVAQHASARVPPEDLVAEMVGRRVDRLFPPLTTPGERVVLRASGISAANGFVRDVDLEVREGEVLGIAGLVGAGRTELVRAVAGADTTASGTVWVEGSRLRPRSIRAAKAAGLVMVPEDRRRQGLLTEASVRENVSLPNFDKVCGPSGWLSSSRAKALANDVISQMGVKGDPGKKVGQLSGGNQQKVVIGKWVARSPKVVILDEPTRGIDVGARASVYEVVDQLRRRGVAVVVVSSDLEEVIGLSHRVMVLSRGRVQGVLDHEEADGERIISMATR</sequence>
<evidence type="ECO:0000313" key="6">
    <source>
        <dbReference type="EMBL" id="AYD89279.1"/>
    </source>
</evidence>
<dbReference type="SMART" id="SM00382">
    <property type="entry name" value="AAA"/>
    <property type="match status" value="2"/>
</dbReference>
<keyword evidence="3" id="KW-0547">Nucleotide-binding</keyword>
<protein>
    <submittedName>
        <fullName evidence="6">Sugar ABC transporter ATP-binding protein</fullName>
    </submittedName>
</protein>
<dbReference type="InterPro" id="IPR050107">
    <property type="entry name" value="ABC_carbohydrate_import_ATPase"/>
</dbReference>
<feature type="domain" description="ABC transporter" evidence="5">
    <location>
        <begin position="32"/>
        <end position="268"/>
    </location>
</feature>
<evidence type="ECO:0000256" key="4">
    <source>
        <dbReference type="ARBA" id="ARBA00022840"/>
    </source>
</evidence>
<evidence type="ECO:0000256" key="2">
    <source>
        <dbReference type="ARBA" id="ARBA00022737"/>
    </source>
</evidence>
<keyword evidence="4 6" id="KW-0067">ATP-binding</keyword>
<dbReference type="CDD" id="cd03216">
    <property type="entry name" value="ABC_Carb_Monos_I"/>
    <property type="match status" value="1"/>
</dbReference>
<evidence type="ECO:0000256" key="3">
    <source>
        <dbReference type="ARBA" id="ARBA00022741"/>
    </source>
</evidence>
<dbReference type="PROSITE" id="PS00211">
    <property type="entry name" value="ABC_TRANSPORTER_1"/>
    <property type="match status" value="1"/>
</dbReference>
<dbReference type="PROSITE" id="PS50893">
    <property type="entry name" value="ABC_TRANSPORTER_2"/>
    <property type="match status" value="2"/>
</dbReference>
<gene>
    <name evidence="6" type="ORF">D5R93_02990</name>
</gene>
<reference evidence="6 7" key="1">
    <citation type="submission" date="2018-09" db="EMBL/GenBank/DDBJ databases">
        <authorList>
            <person name="Li J."/>
        </authorList>
    </citation>
    <scope>NUCLEOTIDE SEQUENCE [LARGE SCALE GENOMIC DNA]</scope>
    <source>
        <strain evidence="6 7">2129</strain>
    </source>
</reference>
<dbReference type="EMBL" id="CP032514">
    <property type="protein sequence ID" value="AYD89279.1"/>
    <property type="molecule type" value="Genomic_DNA"/>
</dbReference>
<evidence type="ECO:0000259" key="5">
    <source>
        <dbReference type="PROSITE" id="PS50893"/>
    </source>
</evidence>
<keyword evidence="7" id="KW-1185">Reference proteome</keyword>
<proteinExistence type="predicted"/>
<dbReference type="InterPro" id="IPR003593">
    <property type="entry name" value="AAA+_ATPase"/>
</dbReference>
<dbReference type="InterPro" id="IPR027417">
    <property type="entry name" value="P-loop_NTPase"/>
</dbReference>
<dbReference type="InterPro" id="IPR017871">
    <property type="entry name" value="ABC_transporter-like_CS"/>
</dbReference>
<dbReference type="PANTHER" id="PTHR43790">
    <property type="entry name" value="CARBOHYDRATE TRANSPORT ATP-BINDING PROTEIN MG119-RELATED"/>
    <property type="match status" value="1"/>
</dbReference>
<dbReference type="SUPFAM" id="SSF52540">
    <property type="entry name" value="P-loop containing nucleoside triphosphate hydrolases"/>
    <property type="match status" value="2"/>
</dbReference>